<evidence type="ECO:0000259" key="2">
    <source>
        <dbReference type="PROSITE" id="PS50943"/>
    </source>
</evidence>
<accession>A0A3E3DT49</accession>
<evidence type="ECO:0000313" key="3">
    <source>
        <dbReference type="EMBL" id="RGD72464.1"/>
    </source>
</evidence>
<dbReference type="Pfam" id="PF01381">
    <property type="entry name" value="HTH_3"/>
    <property type="match status" value="1"/>
</dbReference>
<sequence length="112" mass="12693">MQKIGEHLAELRKKKQYKQTELAEKLNVSQQVISNIERGVSAPDIELLKKIADIYNISLDQLVGRDFIATEADGIERRIICYIKQMDEKGKELSLGLVSQIVQHRGSNDGNK</sequence>
<evidence type="ECO:0000313" key="4">
    <source>
        <dbReference type="Proteomes" id="UP000261023"/>
    </source>
</evidence>
<organism evidence="3 4">
    <name type="scientific">Hungatella hathewayi</name>
    <dbReference type="NCBI Taxonomy" id="154046"/>
    <lineage>
        <taxon>Bacteria</taxon>
        <taxon>Bacillati</taxon>
        <taxon>Bacillota</taxon>
        <taxon>Clostridia</taxon>
        <taxon>Lachnospirales</taxon>
        <taxon>Lachnospiraceae</taxon>
        <taxon>Hungatella</taxon>
    </lineage>
</organism>
<name>A0A3E3DT49_9FIRM</name>
<dbReference type="SUPFAM" id="SSF47413">
    <property type="entry name" value="lambda repressor-like DNA-binding domains"/>
    <property type="match status" value="1"/>
</dbReference>
<dbReference type="PANTHER" id="PTHR46558:SF11">
    <property type="entry name" value="HTH-TYPE TRANSCRIPTIONAL REGULATOR XRE"/>
    <property type="match status" value="1"/>
</dbReference>
<dbReference type="SMART" id="SM00530">
    <property type="entry name" value="HTH_XRE"/>
    <property type="match status" value="1"/>
</dbReference>
<dbReference type="GO" id="GO:0003677">
    <property type="term" value="F:DNA binding"/>
    <property type="evidence" value="ECO:0007669"/>
    <property type="project" value="UniProtKB-KW"/>
</dbReference>
<dbReference type="InterPro" id="IPR010982">
    <property type="entry name" value="Lambda_DNA-bd_dom_sf"/>
</dbReference>
<keyword evidence="1" id="KW-0238">DNA-binding</keyword>
<dbReference type="AlphaFoldDB" id="A0A3E3DT49"/>
<dbReference type="Proteomes" id="UP000261023">
    <property type="component" value="Unassembled WGS sequence"/>
</dbReference>
<comment type="caution">
    <text evidence="3">The sequence shown here is derived from an EMBL/GenBank/DDBJ whole genome shotgun (WGS) entry which is preliminary data.</text>
</comment>
<dbReference type="PANTHER" id="PTHR46558">
    <property type="entry name" value="TRACRIPTIONAL REGULATORY PROTEIN-RELATED-RELATED"/>
    <property type="match status" value="1"/>
</dbReference>
<dbReference type="CDD" id="cd00093">
    <property type="entry name" value="HTH_XRE"/>
    <property type="match status" value="1"/>
</dbReference>
<dbReference type="OrthoDB" id="2222263at2"/>
<evidence type="ECO:0000256" key="1">
    <source>
        <dbReference type="ARBA" id="ARBA00023125"/>
    </source>
</evidence>
<dbReference type="Gene3D" id="1.10.260.40">
    <property type="entry name" value="lambda repressor-like DNA-binding domains"/>
    <property type="match status" value="1"/>
</dbReference>
<dbReference type="PROSITE" id="PS50943">
    <property type="entry name" value="HTH_CROC1"/>
    <property type="match status" value="1"/>
</dbReference>
<dbReference type="InterPro" id="IPR001387">
    <property type="entry name" value="Cro/C1-type_HTH"/>
</dbReference>
<proteinExistence type="predicted"/>
<feature type="domain" description="HTH cro/C1-type" evidence="2">
    <location>
        <begin position="8"/>
        <end position="62"/>
    </location>
</feature>
<dbReference type="EMBL" id="QTJW01000001">
    <property type="protein sequence ID" value="RGD72464.1"/>
    <property type="molecule type" value="Genomic_DNA"/>
</dbReference>
<protein>
    <submittedName>
        <fullName evidence="3">XRE family transcriptional regulator</fullName>
    </submittedName>
</protein>
<reference evidence="3 4" key="1">
    <citation type="submission" date="2018-08" db="EMBL/GenBank/DDBJ databases">
        <title>A genome reference for cultivated species of the human gut microbiota.</title>
        <authorList>
            <person name="Zou Y."/>
            <person name="Xue W."/>
            <person name="Luo G."/>
        </authorList>
    </citation>
    <scope>NUCLEOTIDE SEQUENCE [LARGE SCALE GENOMIC DNA]</scope>
    <source>
        <strain evidence="3 4">AF19-13AC</strain>
    </source>
</reference>
<gene>
    <name evidence="3" type="ORF">DWX31_01035</name>
</gene>